<dbReference type="Proteomes" id="UP000821845">
    <property type="component" value="Chromosome 3"/>
</dbReference>
<accession>A0ACB7SHY6</accession>
<keyword evidence="2" id="KW-1185">Reference proteome</keyword>
<sequence length="327" mass="36833">MSHHLFVGPQETDDRPQGRRAQGNSGSQPVPPLDQTFRCRTARSLQCRRCAGLHLNSLCDHIANGSSRTTLRTVNASSPQQQAPRHPMSSNFHVHKRRWSHARTSPDCQGMGYHARYDNYGRSTSSLRDQHCASSPADGAVVYIMRHRGMLPAEACPDATTFQEAEISALIGSDIYRDVATGQLKRRLLMQLRRFRDPLDILARYHDTVKAYFNESHAERVPNLDSLPKTNTCSMPHHEVIRRDAFTMSDASSHAACQPTLKKQEPSPPIVPWRMTRMLFGATSTPFLLAATLHHHLRVSEKRFPETAECLRQSFYVDDLVVGADNV</sequence>
<protein>
    <submittedName>
        <fullName evidence="1">Uncharacterized protein</fullName>
    </submittedName>
</protein>
<dbReference type="EMBL" id="CM023483">
    <property type="protein sequence ID" value="KAH6934787.1"/>
    <property type="molecule type" value="Genomic_DNA"/>
</dbReference>
<gene>
    <name evidence="1" type="ORF">HPB50_000810</name>
</gene>
<comment type="caution">
    <text evidence="1">The sequence shown here is derived from an EMBL/GenBank/DDBJ whole genome shotgun (WGS) entry which is preliminary data.</text>
</comment>
<name>A0ACB7SHY6_HYAAI</name>
<evidence type="ECO:0000313" key="2">
    <source>
        <dbReference type="Proteomes" id="UP000821845"/>
    </source>
</evidence>
<proteinExistence type="predicted"/>
<evidence type="ECO:0000313" key="1">
    <source>
        <dbReference type="EMBL" id="KAH6934787.1"/>
    </source>
</evidence>
<reference evidence="1" key="1">
    <citation type="submission" date="2020-05" db="EMBL/GenBank/DDBJ databases">
        <title>Large-scale comparative analyses of tick genomes elucidate their genetic diversity and vector capacities.</title>
        <authorList>
            <person name="Jia N."/>
            <person name="Wang J."/>
            <person name="Shi W."/>
            <person name="Du L."/>
            <person name="Sun Y."/>
            <person name="Zhan W."/>
            <person name="Jiang J."/>
            <person name="Wang Q."/>
            <person name="Zhang B."/>
            <person name="Ji P."/>
            <person name="Sakyi L.B."/>
            <person name="Cui X."/>
            <person name="Yuan T."/>
            <person name="Jiang B."/>
            <person name="Yang W."/>
            <person name="Lam T.T.-Y."/>
            <person name="Chang Q."/>
            <person name="Ding S."/>
            <person name="Wang X."/>
            <person name="Zhu J."/>
            <person name="Ruan X."/>
            <person name="Zhao L."/>
            <person name="Wei J."/>
            <person name="Que T."/>
            <person name="Du C."/>
            <person name="Cheng J."/>
            <person name="Dai P."/>
            <person name="Han X."/>
            <person name="Huang E."/>
            <person name="Gao Y."/>
            <person name="Liu J."/>
            <person name="Shao H."/>
            <person name="Ye R."/>
            <person name="Li L."/>
            <person name="Wei W."/>
            <person name="Wang X."/>
            <person name="Wang C."/>
            <person name="Yang T."/>
            <person name="Huo Q."/>
            <person name="Li W."/>
            <person name="Guo W."/>
            <person name="Chen H."/>
            <person name="Zhou L."/>
            <person name="Ni X."/>
            <person name="Tian J."/>
            <person name="Zhou Y."/>
            <person name="Sheng Y."/>
            <person name="Liu T."/>
            <person name="Pan Y."/>
            <person name="Xia L."/>
            <person name="Li J."/>
            <person name="Zhao F."/>
            <person name="Cao W."/>
        </authorList>
    </citation>
    <scope>NUCLEOTIDE SEQUENCE</scope>
    <source>
        <strain evidence="1">Hyas-2018</strain>
    </source>
</reference>
<organism evidence="1 2">
    <name type="scientific">Hyalomma asiaticum</name>
    <name type="common">Tick</name>
    <dbReference type="NCBI Taxonomy" id="266040"/>
    <lineage>
        <taxon>Eukaryota</taxon>
        <taxon>Metazoa</taxon>
        <taxon>Ecdysozoa</taxon>
        <taxon>Arthropoda</taxon>
        <taxon>Chelicerata</taxon>
        <taxon>Arachnida</taxon>
        <taxon>Acari</taxon>
        <taxon>Parasitiformes</taxon>
        <taxon>Ixodida</taxon>
        <taxon>Ixodoidea</taxon>
        <taxon>Ixodidae</taxon>
        <taxon>Hyalomminae</taxon>
        <taxon>Hyalomma</taxon>
    </lineage>
</organism>